<keyword evidence="8 9" id="KW-0012">Acyltransferase</keyword>
<evidence type="ECO:0000256" key="1">
    <source>
        <dbReference type="ARBA" id="ARBA00004651"/>
    </source>
</evidence>
<evidence type="ECO:0000256" key="6">
    <source>
        <dbReference type="ARBA" id="ARBA00022989"/>
    </source>
</evidence>
<comment type="catalytic activity">
    <reaction evidence="9">
        <text>N-terminal S-1,2-diacyl-sn-glyceryl-L-cysteinyl-[lipoprotein] + a glycerophospholipid = N-acyl-S-1,2-diacyl-sn-glyceryl-L-cysteinyl-[lipoprotein] + a 2-acyl-sn-glycero-3-phospholipid + H(+)</text>
        <dbReference type="Rhea" id="RHEA:48228"/>
        <dbReference type="Rhea" id="RHEA-COMP:14681"/>
        <dbReference type="Rhea" id="RHEA-COMP:14684"/>
        <dbReference type="ChEBI" id="CHEBI:15378"/>
        <dbReference type="ChEBI" id="CHEBI:136912"/>
        <dbReference type="ChEBI" id="CHEBI:140656"/>
        <dbReference type="ChEBI" id="CHEBI:140657"/>
        <dbReference type="ChEBI" id="CHEBI:140660"/>
        <dbReference type="EC" id="2.3.1.269"/>
    </reaction>
</comment>
<evidence type="ECO:0000313" key="12">
    <source>
        <dbReference type="Proteomes" id="UP000006048"/>
    </source>
</evidence>
<dbReference type="GO" id="GO:0005886">
    <property type="term" value="C:plasma membrane"/>
    <property type="evidence" value="ECO:0007669"/>
    <property type="project" value="UniProtKB-SubCell"/>
</dbReference>
<dbReference type="GO" id="GO:0042158">
    <property type="term" value="P:lipoprotein biosynthetic process"/>
    <property type="evidence" value="ECO:0007669"/>
    <property type="project" value="UniProtKB-UniRule"/>
</dbReference>
<organism evidence="11 12">
    <name type="scientific">Turneriella parva (strain ATCC BAA-1111 / DSM 21527 / NCTC 11395 / H)</name>
    <name type="common">Leptospira parva</name>
    <dbReference type="NCBI Taxonomy" id="869212"/>
    <lineage>
        <taxon>Bacteria</taxon>
        <taxon>Pseudomonadati</taxon>
        <taxon>Spirochaetota</taxon>
        <taxon>Spirochaetia</taxon>
        <taxon>Leptospirales</taxon>
        <taxon>Leptospiraceae</taxon>
        <taxon>Turneriella</taxon>
    </lineage>
</organism>
<dbReference type="InterPro" id="IPR003010">
    <property type="entry name" value="C-N_Hydrolase"/>
</dbReference>
<keyword evidence="12" id="KW-1185">Reference proteome</keyword>
<dbReference type="HOGENOM" id="CLU_019563_3_1_12"/>
<dbReference type="NCBIfam" id="TIGR00546">
    <property type="entry name" value="lnt"/>
    <property type="match status" value="1"/>
</dbReference>
<feature type="transmembrane region" description="Helical" evidence="9">
    <location>
        <begin position="512"/>
        <end position="534"/>
    </location>
</feature>
<dbReference type="Gene3D" id="3.60.110.10">
    <property type="entry name" value="Carbon-nitrogen hydrolase"/>
    <property type="match status" value="1"/>
</dbReference>
<feature type="transmembrane region" description="Helical" evidence="9">
    <location>
        <begin position="174"/>
        <end position="194"/>
    </location>
</feature>
<evidence type="ECO:0000256" key="4">
    <source>
        <dbReference type="ARBA" id="ARBA00022679"/>
    </source>
</evidence>
<evidence type="ECO:0000313" key="11">
    <source>
        <dbReference type="EMBL" id="AFM14733.1"/>
    </source>
</evidence>
<evidence type="ECO:0000256" key="9">
    <source>
        <dbReference type="HAMAP-Rule" id="MF_01148"/>
    </source>
</evidence>
<evidence type="ECO:0000256" key="3">
    <source>
        <dbReference type="ARBA" id="ARBA00022475"/>
    </source>
</evidence>
<keyword evidence="5 9" id="KW-0812">Transmembrane</keyword>
<keyword evidence="7 9" id="KW-0472">Membrane</keyword>
<dbReference type="PROSITE" id="PS50263">
    <property type="entry name" value="CN_HYDROLASE"/>
    <property type="match status" value="1"/>
</dbReference>
<accession>I4BBS6</accession>
<gene>
    <name evidence="9" type="primary">lnt</name>
    <name evidence="11" type="ordered locus">Turpa_4100</name>
</gene>
<feature type="transmembrane region" description="Helical" evidence="9">
    <location>
        <begin position="94"/>
        <end position="116"/>
    </location>
</feature>
<comment type="similarity">
    <text evidence="2 9">Belongs to the CN hydrolase family. Apolipoprotein N-acyltransferase subfamily.</text>
</comment>
<feature type="transmembrane region" description="Helical" evidence="9">
    <location>
        <begin position="18"/>
        <end position="51"/>
    </location>
</feature>
<dbReference type="EC" id="2.3.1.269" evidence="9"/>
<dbReference type="EMBL" id="CP002959">
    <property type="protein sequence ID" value="AFM14733.1"/>
    <property type="molecule type" value="Genomic_DNA"/>
</dbReference>
<keyword evidence="6 9" id="KW-1133">Transmembrane helix</keyword>
<feature type="transmembrane region" description="Helical" evidence="9">
    <location>
        <begin position="136"/>
        <end position="154"/>
    </location>
</feature>
<evidence type="ECO:0000259" key="10">
    <source>
        <dbReference type="PROSITE" id="PS50263"/>
    </source>
</evidence>
<reference evidence="11 12" key="1">
    <citation type="submission" date="2012-06" db="EMBL/GenBank/DDBJ databases">
        <title>The complete chromosome of genome of Turneriella parva DSM 21527.</title>
        <authorList>
            <consortium name="US DOE Joint Genome Institute (JGI-PGF)"/>
            <person name="Lucas S."/>
            <person name="Han J."/>
            <person name="Lapidus A."/>
            <person name="Bruce D."/>
            <person name="Goodwin L."/>
            <person name="Pitluck S."/>
            <person name="Peters L."/>
            <person name="Kyrpides N."/>
            <person name="Mavromatis K."/>
            <person name="Ivanova N."/>
            <person name="Mikhailova N."/>
            <person name="Chertkov O."/>
            <person name="Detter J.C."/>
            <person name="Tapia R."/>
            <person name="Han C."/>
            <person name="Land M."/>
            <person name="Hauser L."/>
            <person name="Markowitz V."/>
            <person name="Cheng J.-F."/>
            <person name="Hugenholtz P."/>
            <person name="Woyke T."/>
            <person name="Wu D."/>
            <person name="Gronow S."/>
            <person name="Wellnitz S."/>
            <person name="Brambilla E."/>
            <person name="Klenk H.-P."/>
            <person name="Eisen J.A."/>
        </authorList>
    </citation>
    <scope>NUCLEOTIDE SEQUENCE [LARGE SCALE GENOMIC DNA]</scope>
    <source>
        <strain evidence="12">ATCC BAA-1111 / DSM 21527 / NCTC 11395 / H</strain>
    </source>
</reference>
<protein>
    <recommendedName>
        <fullName evidence="9">Apolipoprotein N-acyltransferase</fullName>
        <shortName evidence="9">ALP N-acyltransferase</shortName>
        <ecNumber evidence="9">2.3.1.269</ecNumber>
    </recommendedName>
</protein>
<evidence type="ECO:0000256" key="5">
    <source>
        <dbReference type="ARBA" id="ARBA00022692"/>
    </source>
</evidence>
<sequence>MAKKPAARPAGGDNKRMVYALVAGSAILTSLSFVPYNLFPLGFISLLPLFYLFEHFAPTTRRLFALWAVFTLILNLIGYHWIMHTIAVYGMMPTAAAFPLFLLYSLGTGGKMLLFFFFLRFMQRRTDLFNTNGKKIAAVPAAFAICELVGWQLFPWHGGNIVSGDLWFAQAADLIGTRGLSVLWVLLQYLLYLAAKDFFAGKRPAILSFVRQNRALQFFAAALILIHLYGAVRVADFADREQAAPKILVGVPQGNVPLITSYHERPYIITRMLGQTQKLVADAAAAGRRPDLVVWPESSIPAMEFERSETLRAAINDLQRSTQTPLIINDILHEAAQRRDYSNMWHLNAEGTPLNNYQKNFLLPFGEFMPLGDTFPVLKNLFPAVSDFSHGKRYSLFNISSGAGNVKAMPLICYEVILPEYARGFDNKTMKEAQFIINITNDAWFGKSVESLQHMTLGVMRAIELRLPIVRATNSGISAYIASTGVVSGETPMFERVNQVYSVPAMPRTVTLFAIAGNLPLYVYLVLAVLLIWFRRNKK</sequence>
<evidence type="ECO:0000256" key="8">
    <source>
        <dbReference type="ARBA" id="ARBA00023315"/>
    </source>
</evidence>
<feature type="transmembrane region" description="Helical" evidence="9">
    <location>
        <begin position="63"/>
        <end position="82"/>
    </location>
</feature>
<dbReference type="GO" id="GO:0016410">
    <property type="term" value="F:N-acyltransferase activity"/>
    <property type="evidence" value="ECO:0007669"/>
    <property type="project" value="UniProtKB-UniRule"/>
</dbReference>
<dbReference type="InterPro" id="IPR004563">
    <property type="entry name" value="Apolipo_AcylTrfase"/>
</dbReference>
<dbReference type="KEGG" id="tpx:Turpa_4100"/>
<dbReference type="HAMAP" id="MF_01148">
    <property type="entry name" value="Lnt"/>
    <property type="match status" value="1"/>
</dbReference>
<keyword evidence="9" id="KW-0997">Cell inner membrane</keyword>
<dbReference type="PATRIC" id="fig|869212.3.peg.4141"/>
<dbReference type="Proteomes" id="UP000006048">
    <property type="component" value="Chromosome"/>
</dbReference>
<evidence type="ECO:0000256" key="7">
    <source>
        <dbReference type="ARBA" id="ARBA00023136"/>
    </source>
</evidence>
<feature type="domain" description="CN hydrolase" evidence="10">
    <location>
        <begin position="247"/>
        <end position="507"/>
    </location>
</feature>
<dbReference type="Pfam" id="PF00795">
    <property type="entry name" value="CN_hydrolase"/>
    <property type="match status" value="1"/>
</dbReference>
<comment type="subcellular location">
    <subcellularLocation>
        <location evidence="9">Cell inner membrane</location>
        <topology evidence="9">Multi-pass membrane protein</topology>
    </subcellularLocation>
    <subcellularLocation>
        <location evidence="1">Cell membrane</location>
        <topology evidence="1">Multi-pass membrane protein</topology>
    </subcellularLocation>
</comment>
<dbReference type="InterPro" id="IPR045378">
    <property type="entry name" value="LNT_N"/>
</dbReference>
<feature type="transmembrane region" description="Helical" evidence="9">
    <location>
        <begin position="215"/>
        <end position="232"/>
    </location>
</feature>
<dbReference type="InterPro" id="IPR036526">
    <property type="entry name" value="C-N_Hydrolase_sf"/>
</dbReference>
<keyword evidence="3 9" id="KW-1003">Cell membrane</keyword>
<dbReference type="CDD" id="cd07571">
    <property type="entry name" value="ALP_N-acyl_transferase"/>
    <property type="match status" value="1"/>
</dbReference>
<dbReference type="AlphaFoldDB" id="I4BBS6"/>
<keyword evidence="4 9" id="KW-0808">Transferase</keyword>
<dbReference type="Pfam" id="PF20154">
    <property type="entry name" value="LNT_N"/>
    <property type="match status" value="1"/>
</dbReference>
<dbReference type="PANTHER" id="PTHR38686">
    <property type="entry name" value="APOLIPOPROTEIN N-ACYLTRANSFERASE"/>
    <property type="match status" value="1"/>
</dbReference>
<comment type="function">
    <text evidence="9">Catalyzes the phospholipid dependent N-acylation of the N-terminal cysteine of apolipoprotein, the last step in lipoprotein maturation.</text>
</comment>
<name>I4BBS6_TURPD</name>
<evidence type="ECO:0000256" key="2">
    <source>
        <dbReference type="ARBA" id="ARBA00010065"/>
    </source>
</evidence>
<dbReference type="PANTHER" id="PTHR38686:SF1">
    <property type="entry name" value="APOLIPOPROTEIN N-ACYLTRANSFERASE"/>
    <property type="match status" value="1"/>
</dbReference>
<proteinExistence type="inferred from homology"/>
<dbReference type="SUPFAM" id="SSF56317">
    <property type="entry name" value="Carbon-nitrogen hydrolase"/>
    <property type="match status" value="1"/>
</dbReference>
<dbReference type="STRING" id="869212.Turpa_4100"/>
<comment type="pathway">
    <text evidence="9">Protein modification; lipoprotein biosynthesis (N-acyl transfer).</text>
</comment>
<dbReference type="UniPathway" id="UPA00666"/>